<name>A0AAP0E0H6_9MAGN</name>
<feature type="transmembrane region" description="Helical" evidence="1">
    <location>
        <begin position="298"/>
        <end position="325"/>
    </location>
</feature>
<gene>
    <name evidence="2" type="ORF">Scep_030812</name>
</gene>
<dbReference type="EMBL" id="JBBNAG010000013">
    <property type="protein sequence ID" value="KAK9084341.1"/>
    <property type="molecule type" value="Genomic_DNA"/>
</dbReference>
<reference evidence="2 3" key="1">
    <citation type="submission" date="2024-01" db="EMBL/GenBank/DDBJ databases">
        <title>Genome assemblies of Stephania.</title>
        <authorList>
            <person name="Yang L."/>
        </authorList>
    </citation>
    <scope>NUCLEOTIDE SEQUENCE [LARGE SCALE GENOMIC DNA]</scope>
    <source>
        <strain evidence="2">JXDWG</strain>
        <tissue evidence="2">Leaf</tissue>
    </source>
</reference>
<accession>A0AAP0E0H6</accession>
<keyword evidence="3" id="KW-1185">Reference proteome</keyword>
<dbReference type="PANTHER" id="PTHR31170:SF20">
    <property type="entry name" value="DUF247 DOMAIN PROTEIN"/>
    <property type="match status" value="1"/>
</dbReference>
<keyword evidence="1" id="KW-0472">Membrane</keyword>
<dbReference type="InterPro" id="IPR004158">
    <property type="entry name" value="DUF247_pln"/>
</dbReference>
<keyword evidence="1" id="KW-1133">Transmembrane helix</keyword>
<sequence>MAQGNNGVAASGSNITAQIAIEISELDRTSAASIKEKIHAVYHHHLPLNKPYCIYKVHDKFRKTNEYAYKPEIVSVKNLVARSRLSLEECLASIRSVERDVRKCYYDPFEEYLDDSKAFVELMVIDGLFIIELFYKSAGDVKTDKLRYIPCVTELKQGGVKFKRNDDAKSFLDIKFCDGKMSIPPIIIQDQTDSLIRNLIASEQAFGGQDMYITSYAFLMDSLINSPEDIAILRSENIVTNYLGDNKDVSSLFNKLCSEVTLENFYYRDLCDEVNKYASTPWHTWRASFCRDYCSNPWAGIAVFSACVLLILNFASTIFSGLSYIAPKSN</sequence>
<dbReference type="Proteomes" id="UP001419268">
    <property type="component" value="Unassembled WGS sequence"/>
</dbReference>
<dbReference type="PANTHER" id="PTHR31170">
    <property type="entry name" value="BNAC04G53230D PROTEIN"/>
    <property type="match status" value="1"/>
</dbReference>
<evidence type="ECO:0000313" key="3">
    <source>
        <dbReference type="Proteomes" id="UP001419268"/>
    </source>
</evidence>
<comment type="caution">
    <text evidence="2">The sequence shown here is derived from an EMBL/GenBank/DDBJ whole genome shotgun (WGS) entry which is preliminary data.</text>
</comment>
<dbReference type="Pfam" id="PF03140">
    <property type="entry name" value="DUF247"/>
    <property type="match status" value="2"/>
</dbReference>
<protein>
    <submittedName>
        <fullName evidence="2">Uncharacterized protein</fullName>
    </submittedName>
</protein>
<dbReference type="AlphaFoldDB" id="A0AAP0E0H6"/>
<proteinExistence type="predicted"/>
<evidence type="ECO:0000313" key="2">
    <source>
        <dbReference type="EMBL" id="KAK9084341.1"/>
    </source>
</evidence>
<keyword evidence="1" id="KW-0812">Transmembrane</keyword>
<evidence type="ECO:0000256" key="1">
    <source>
        <dbReference type="SAM" id="Phobius"/>
    </source>
</evidence>
<organism evidence="2 3">
    <name type="scientific">Stephania cephalantha</name>
    <dbReference type="NCBI Taxonomy" id="152367"/>
    <lineage>
        <taxon>Eukaryota</taxon>
        <taxon>Viridiplantae</taxon>
        <taxon>Streptophyta</taxon>
        <taxon>Embryophyta</taxon>
        <taxon>Tracheophyta</taxon>
        <taxon>Spermatophyta</taxon>
        <taxon>Magnoliopsida</taxon>
        <taxon>Ranunculales</taxon>
        <taxon>Menispermaceae</taxon>
        <taxon>Menispermoideae</taxon>
        <taxon>Cissampelideae</taxon>
        <taxon>Stephania</taxon>
    </lineage>
</organism>